<dbReference type="AlphaFoldDB" id="A0AAW0T0K2"/>
<reference evidence="1 2" key="1">
    <citation type="submission" date="2023-03" db="EMBL/GenBank/DDBJ databases">
        <title>High-quality genome of Scylla paramamosain provides insights in environmental adaptation.</title>
        <authorList>
            <person name="Zhang L."/>
        </authorList>
    </citation>
    <scope>NUCLEOTIDE SEQUENCE [LARGE SCALE GENOMIC DNA]</scope>
    <source>
        <strain evidence="1">LZ_2023a</strain>
        <tissue evidence="1">Muscle</tissue>
    </source>
</reference>
<proteinExistence type="predicted"/>
<protein>
    <submittedName>
        <fullName evidence="1">Uncharacterized protein</fullName>
    </submittedName>
</protein>
<gene>
    <name evidence="1" type="ORF">O3P69_016833</name>
</gene>
<sequence length="136" mass="14476">MIGSDGAQGEKQVRSESARRWKVAVVPRVFWVTGSSEGGQDLAPLRSVNSKQLVSRPFSLPPVCVPPPCRPCHDAHALSRHPLHPREGRAGHSERYFGQRMPAGAKHSGGGCGVLGVVGGEQVLHSHCPAGQYLTA</sequence>
<evidence type="ECO:0000313" key="1">
    <source>
        <dbReference type="EMBL" id="KAK8380505.1"/>
    </source>
</evidence>
<comment type="caution">
    <text evidence="1">The sequence shown here is derived from an EMBL/GenBank/DDBJ whole genome shotgun (WGS) entry which is preliminary data.</text>
</comment>
<evidence type="ECO:0000313" key="2">
    <source>
        <dbReference type="Proteomes" id="UP001487740"/>
    </source>
</evidence>
<dbReference type="EMBL" id="JARAKH010000042">
    <property type="protein sequence ID" value="KAK8380505.1"/>
    <property type="molecule type" value="Genomic_DNA"/>
</dbReference>
<keyword evidence="2" id="KW-1185">Reference proteome</keyword>
<accession>A0AAW0T0K2</accession>
<name>A0AAW0T0K2_SCYPA</name>
<dbReference type="Proteomes" id="UP001487740">
    <property type="component" value="Unassembled WGS sequence"/>
</dbReference>
<organism evidence="1 2">
    <name type="scientific">Scylla paramamosain</name>
    <name type="common">Mud crab</name>
    <dbReference type="NCBI Taxonomy" id="85552"/>
    <lineage>
        <taxon>Eukaryota</taxon>
        <taxon>Metazoa</taxon>
        <taxon>Ecdysozoa</taxon>
        <taxon>Arthropoda</taxon>
        <taxon>Crustacea</taxon>
        <taxon>Multicrustacea</taxon>
        <taxon>Malacostraca</taxon>
        <taxon>Eumalacostraca</taxon>
        <taxon>Eucarida</taxon>
        <taxon>Decapoda</taxon>
        <taxon>Pleocyemata</taxon>
        <taxon>Brachyura</taxon>
        <taxon>Eubrachyura</taxon>
        <taxon>Portunoidea</taxon>
        <taxon>Portunidae</taxon>
        <taxon>Portuninae</taxon>
        <taxon>Scylla</taxon>
    </lineage>
</organism>